<evidence type="ECO:0000256" key="10">
    <source>
        <dbReference type="ARBA" id="ARBA00049401"/>
    </source>
</evidence>
<dbReference type="SUPFAM" id="SSF51412">
    <property type="entry name" value="Inosine monophosphate dehydrogenase (IMPDH)"/>
    <property type="match status" value="1"/>
</dbReference>
<evidence type="ECO:0000256" key="1">
    <source>
        <dbReference type="ARBA" id="ARBA00001917"/>
    </source>
</evidence>
<evidence type="ECO:0000313" key="12">
    <source>
        <dbReference type="EMBL" id="GEC96517.1"/>
    </source>
</evidence>
<evidence type="ECO:0000313" key="13">
    <source>
        <dbReference type="Proteomes" id="UP000318422"/>
    </source>
</evidence>
<dbReference type="FunFam" id="3.20.20.70:FF:000154">
    <property type="entry name" value="Probable nitronate monooxygenase"/>
    <property type="match status" value="1"/>
</dbReference>
<comment type="similarity">
    <text evidence="2">Belongs to the nitronate monooxygenase family. NMO class I subfamily.</text>
</comment>
<accession>A0A4Y4CZQ6</accession>
<evidence type="ECO:0000256" key="9">
    <source>
        <dbReference type="ARBA" id="ARBA00031155"/>
    </source>
</evidence>
<dbReference type="AlphaFoldDB" id="A0A4Y4CZQ6"/>
<dbReference type="InterPro" id="IPR013785">
    <property type="entry name" value="Aldolase_TIM"/>
</dbReference>
<comment type="catalytic activity">
    <reaction evidence="10">
        <text>3 propionate 3-nitronate + 3 O2 + H2O = 3 3-oxopropanoate + 2 nitrate + nitrite + H2O2 + 3 H(+)</text>
        <dbReference type="Rhea" id="RHEA:57332"/>
        <dbReference type="ChEBI" id="CHEBI:15377"/>
        <dbReference type="ChEBI" id="CHEBI:15378"/>
        <dbReference type="ChEBI" id="CHEBI:15379"/>
        <dbReference type="ChEBI" id="CHEBI:16240"/>
        <dbReference type="ChEBI" id="CHEBI:16301"/>
        <dbReference type="ChEBI" id="CHEBI:17632"/>
        <dbReference type="ChEBI" id="CHEBI:33190"/>
        <dbReference type="ChEBI" id="CHEBI:136067"/>
    </reaction>
</comment>
<sequence>MTLQQLLGINLPLLQAPMAGVQGSALAVAVCEAGGLGALPCAMLSPDAIRAEVAAIRAGTGRPFNLNFFCHQPPTPDDAREAAWRASLAPYYRELGLDPAAIPAAPGRAPFSAALAELVEALRPPVVSFHFGLPAPELLARVKASGARVLSSATTVDEALWLEARGVDAVIAQGLEAGGHRGMFLTGDVTTQLGTLALVPQIVAAVKLPVIAAGGIADAHGVAAARALGAAGVQVGSAYLLCPEASTSAVHRTALVSDAARHTALTHLFTGRPARAIVNRLMRELGPLGGQPPAFPLATTAIAPLRAAAEAASSGDFSPLWCGQNASGCRAIPAGEITRALAAGLAG</sequence>
<comment type="caution">
    <text evidence="12">The sequence shown here is derived from an EMBL/GenBank/DDBJ whole genome shotgun (WGS) entry which is preliminary data.</text>
</comment>
<keyword evidence="5" id="KW-0288">FMN</keyword>
<evidence type="ECO:0000256" key="2">
    <source>
        <dbReference type="ARBA" id="ARBA00009881"/>
    </source>
</evidence>
<dbReference type="CDD" id="cd04730">
    <property type="entry name" value="NPD_like"/>
    <property type="match status" value="1"/>
</dbReference>
<dbReference type="OrthoDB" id="9778912at2"/>
<name>A0A4Y4CZQ6_ZOORA</name>
<dbReference type="GO" id="GO:0000166">
    <property type="term" value="F:nucleotide binding"/>
    <property type="evidence" value="ECO:0007669"/>
    <property type="project" value="UniProtKB-KW"/>
</dbReference>
<comment type="cofactor">
    <cofactor evidence="1">
        <name>FMN</name>
        <dbReference type="ChEBI" id="CHEBI:58210"/>
    </cofactor>
</comment>
<evidence type="ECO:0000256" key="4">
    <source>
        <dbReference type="ARBA" id="ARBA00022630"/>
    </source>
</evidence>
<evidence type="ECO:0000256" key="7">
    <source>
        <dbReference type="ARBA" id="ARBA00023002"/>
    </source>
</evidence>
<keyword evidence="7" id="KW-0560">Oxidoreductase</keyword>
<dbReference type="GO" id="GO:0051213">
    <property type="term" value="F:dioxygenase activity"/>
    <property type="evidence" value="ECO:0007669"/>
    <property type="project" value="UniProtKB-KW"/>
</dbReference>
<gene>
    <name evidence="12" type="ORF">ZRA01_25900</name>
</gene>
<keyword evidence="8" id="KW-0503">Monooxygenase</keyword>
<evidence type="ECO:0000256" key="11">
    <source>
        <dbReference type="ARBA" id="ARBA00067136"/>
    </source>
</evidence>
<keyword evidence="12" id="KW-0223">Dioxygenase</keyword>
<keyword evidence="4" id="KW-0285">Flavoprotein</keyword>
<evidence type="ECO:0000256" key="5">
    <source>
        <dbReference type="ARBA" id="ARBA00022643"/>
    </source>
</evidence>
<dbReference type="GO" id="GO:0009636">
    <property type="term" value="P:response to toxic substance"/>
    <property type="evidence" value="ECO:0007669"/>
    <property type="project" value="UniProtKB-KW"/>
</dbReference>
<dbReference type="Gene3D" id="3.20.20.70">
    <property type="entry name" value="Aldolase class I"/>
    <property type="match status" value="1"/>
</dbReference>
<dbReference type="EMBL" id="BJNV01000046">
    <property type="protein sequence ID" value="GEC96517.1"/>
    <property type="molecule type" value="Genomic_DNA"/>
</dbReference>
<dbReference type="PANTHER" id="PTHR42747">
    <property type="entry name" value="NITRONATE MONOOXYGENASE-RELATED"/>
    <property type="match status" value="1"/>
</dbReference>
<dbReference type="PANTHER" id="PTHR42747:SF3">
    <property type="entry name" value="NITRONATE MONOOXYGENASE-RELATED"/>
    <property type="match status" value="1"/>
</dbReference>
<protein>
    <recommendedName>
        <fullName evidence="11">Nitronate monooxygenase</fullName>
    </recommendedName>
    <alternativeName>
        <fullName evidence="9">Propionate 3-nitronate monooxygenase</fullName>
    </alternativeName>
</protein>
<evidence type="ECO:0000256" key="8">
    <source>
        <dbReference type="ARBA" id="ARBA00023033"/>
    </source>
</evidence>
<proteinExistence type="inferred from homology"/>
<evidence type="ECO:0000256" key="3">
    <source>
        <dbReference type="ARBA" id="ARBA00022575"/>
    </source>
</evidence>
<reference evidence="12 13" key="1">
    <citation type="submission" date="2019-06" db="EMBL/GenBank/DDBJ databases">
        <title>Whole genome shotgun sequence of Zoogloea ramigera NBRC 15342.</title>
        <authorList>
            <person name="Hosoyama A."/>
            <person name="Uohara A."/>
            <person name="Ohji S."/>
            <person name="Ichikawa N."/>
        </authorList>
    </citation>
    <scope>NUCLEOTIDE SEQUENCE [LARGE SCALE GENOMIC DNA]</scope>
    <source>
        <strain evidence="12 13">NBRC 15342</strain>
    </source>
</reference>
<organism evidence="12 13">
    <name type="scientific">Zoogloea ramigera</name>
    <dbReference type="NCBI Taxonomy" id="350"/>
    <lineage>
        <taxon>Bacteria</taxon>
        <taxon>Pseudomonadati</taxon>
        <taxon>Pseudomonadota</taxon>
        <taxon>Betaproteobacteria</taxon>
        <taxon>Rhodocyclales</taxon>
        <taxon>Zoogloeaceae</taxon>
        <taxon>Zoogloea</taxon>
    </lineage>
</organism>
<evidence type="ECO:0000256" key="6">
    <source>
        <dbReference type="ARBA" id="ARBA00022741"/>
    </source>
</evidence>
<dbReference type="GO" id="GO:0018580">
    <property type="term" value="F:nitronate monooxygenase activity"/>
    <property type="evidence" value="ECO:0007669"/>
    <property type="project" value="InterPro"/>
</dbReference>
<dbReference type="RefSeq" id="WP_141352902.1">
    <property type="nucleotide sequence ID" value="NZ_BJNV01000046.1"/>
</dbReference>
<keyword evidence="6" id="KW-0547">Nucleotide-binding</keyword>
<dbReference type="Pfam" id="PF03060">
    <property type="entry name" value="NMO"/>
    <property type="match status" value="1"/>
</dbReference>
<dbReference type="InterPro" id="IPR004136">
    <property type="entry name" value="NMO"/>
</dbReference>
<keyword evidence="3" id="KW-0216">Detoxification</keyword>
<keyword evidence="13" id="KW-1185">Reference proteome</keyword>
<dbReference type="Proteomes" id="UP000318422">
    <property type="component" value="Unassembled WGS sequence"/>
</dbReference>